<dbReference type="OrthoDB" id="421121at2759"/>
<gene>
    <name evidence="1" type="ORF">THAOC_09614</name>
</gene>
<reference evidence="1 2" key="1">
    <citation type="journal article" date="2012" name="Genome Biol.">
        <title>Genome and low-iron response of an oceanic diatom adapted to chronic iron limitation.</title>
        <authorList>
            <person name="Lommer M."/>
            <person name="Specht M."/>
            <person name="Roy A.S."/>
            <person name="Kraemer L."/>
            <person name="Andreson R."/>
            <person name="Gutowska M.A."/>
            <person name="Wolf J."/>
            <person name="Bergner S.V."/>
            <person name="Schilhabel M.B."/>
            <person name="Klostermeier U.C."/>
            <person name="Beiko R.G."/>
            <person name="Rosenstiel P."/>
            <person name="Hippler M."/>
            <person name="Laroche J."/>
        </authorList>
    </citation>
    <scope>NUCLEOTIDE SEQUENCE [LARGE SCALE GENOMIC DNA]</scope>
    <source>
        <strain evidence="1 2">CCMP1005</strain>
    </source>
</reference>
<dbReference type="SUPFAM" id="SSF81901">
    <property type="entry name" value="HCP-like"/>
    <property type="match status" value="1"/>
</dbReference>
<accession>K0SS80</accession>
<evidence type="ECO:0000313" key="2">
    <source>
        <dbReference type="Proteomes" id="UP000266841"/>
    </source>
</evidence>
<proteinExistence type="predicted"/>
<name>K0SS80_THAOC</name>
<evidence type="ECO:0000313" key="1">
    <source>
        <dbReference type="EMBL" id="EJK69158.1"/>
    </source>
</evidence>
<keyword evidence="2" id="KW-1185">Reference proteome</keyword>
<sequence length="92" mass="10096">MQGHAQSRNNLGCIEGRKGNYDRAVKHFLISARMGHKGSVGAVKMVFTNGYATKEQYADALKGYPDAVEERKAMIGMKPRGLDTRNIAAQIV</sequence>
<dbReference type="Proteomes" id="UP000266841">
    <property type="component" value="Unassembled WGS sequence"/>
</dbReference>
<dbReference type="InterPro" id="IPR011990">
    <property type="entry name" value="TPR-like_helical_dom_sf"/>
</dbReference>
<dbReference type="Gene3D" id="1.25.40.10">
    <property type="entry name" value="Tetratricopeptide repeat domain"/>
    <property type="match status" value="1"/>
</dbReference>
<organism evidence="1 2">
    <name type="scientific">Thalassiosira oceanica</name>
    <name type="common">Marine diatom</name>
    <dbReference type="NCBI Taxonomy" id="159749"/>
    <lineage>
        <taxon>Eukaryota</taxon>
        <taxon>Sar</taxon>
        <taxon>Stramenopiles</taxon>
        <taxon>Ochrophyta</taxon>
        <taxon>Bacillariophyta</taxon>
        <taxon>Coscinodiscophyceae</taxon>
        <taxon>Thalassiosirophycidae</taxon>
        <taxon>Thalassiosirales</taxon>
        <taxon>Thalassiosiraceae</taxon>
        <taxon>Thalassiosira</taxon>
    </lineage>
</organism>
<comment type="caution">
    <text evidence="1">The sequence shown here is derived from an EMBL/GenBank/DDBJ whole genome shotgun (WGS) entry which is preliminary data.</text>
</comment>
<dbReference type="EMBL" id="AGNL01010400">
    <property type="protein sequence ID" value="EJK69158.1"/>
    <property type="molecule type" value="Genomic_DNA"/>
</dbReference>
<protein>
    <submittedName>
        <fullName evidence="1">Uncharacterized protein</fullName>
    </submittedName>
</protein>
<dbReference type="AlphaFoldDB" id="K0SS80"/>